<feature type="binding site" evidence="13">
    <location>
        <position position="178"/>
    </location>
    <ligand>
        <name>UDP-N-acetyl-alpha-D-muramoyl-L-alanyl-D-glutamate</name>
        <dbReference type="ChEBI" id="CHEBI:83900"/>
    </ligand>
</feature>
<evidence type="ECO:0000313" key="18">
    <source>
        <dbReference type="EMBL" id="RUO75889.1"/>
    </source>
</evidence>
<dbReference type="FunFam" id="3.90.190.20:FF:000006">
    <property type="entry name" value="UDP-N-acetylmuramoyl-L-alanyl-D-glutamate--2,6-diaminopimelate ligase"/>
    <property type="match status" value="1"/>
</dbReference>
<comment type="PTM">
    <text evidence="13">Carboxylation is probably crucial for Mg(2+) binding and, consequently, for the gamma-phosphate positioning of ATP.</text>
</comment>
<evidence type="ECO:0000256" key="5">
    <source>
        <dbReference type="ARBA" id="ARBA00023306"/>
    </source>
</evidence>
<protein>
    <recommendedName>
        <fullName evidence="9 13">UDP-N-acetylmuramoyl-L-alanyl-D-glutamate--2,6-diaminopimelate ligase</fullName>
        <ecNumber evidence="8 13">6.3.2.13</ecNumber>
    </recommendedName>
    <alternativeName>
        <fullName evidence="10 13">Meso-A2pm-adding enzyme</fullName>
    </alternativeName>
    <alternativeName>
        <fullName evidence="11 13">Meso-diaminopimelate-adding enzyme</fullName>
    </alternativeName>
    <alternativeName>
        <fullName evidence="12 13">UDP-MurNAc-L-Ala-D-Glu:meso-diaminopimelate ligase</fullName>
    </alternativeName>
    <alternativeName>
        <fullName evidence="13">UDP-MurNAc-tripeptide synthetase</fullName>
    </alternativeName>
    <alternativeName>
        <fullName evidence="13">UDP-N-acetylmuramyl-tripeptide synthetase</fullName>
    </alternativeName>
</protein>
<comment type="cofactor">
    <cofactor evidence="13">
        <name>Mg(2+)</name>
        <dbReference type="ChEBI" id="CHEBI:18420"/>
    </cofactor>
</comment>
<keyword evidence="13 18" id="KW-0436">Ligase</keyword>
<dbReference type="InterPro" id="IPR035911">
    <property type="entry name" value="MurE/MurF_N"/>
</dbReference>
<dbReference type="NCBIfam" id="TIGR01085">
    <property type="entry name" value="murE"/>
    <property type="match status" value="1"/>
</dbReference>
<dbReference type="PANTHER" id="PTHR23135:SF4">
    <property type="entry name" value="UDP-N-ACETYLMURAMOYL-L-ALANYL-D-GLUTAMATE--2,6-DIAMINOPIMELATE LIGASE MURE HOMOLOG, CHLOROPLASTIC"/>
    <property type="match status" value="1"/>
</dbReference>
<dbReference type="RefSeq" id="WP_126784616.1">
    <property type="nucleotide sequence ID" value="NZ_PIQF01000002.1"/>
</dbReference>
<dbReference type="SUPFAM" id="SSF63418">
    <property type="entry name" value="MurE/MurF N-terminal domain"/>
    <property type="match status" value="1"/>
</dbReference>
<dbReference type="Gene3D" id="3.90.190.20">
    <property type="entry name" value="Mur ligase, C-terminal domain"/>
    <property type="match status" value="1"/>
</dbReference>
<evidence type="ECO:0000256" key="7">
    <source>
        <dbReference type="ARBA" id="ARBA00050251"/>
    </source>
</evidence>
<comment type="catalytic activity">
    <reaction evidence="7 13">
        <text>UDP-N-acetyl-alpha-D-muramoyl-L-alanyl-D-glutamate + meso-2,6-diaminopimelate + ATP = UDP-N-acetyl-alpha-D-muramoyl-L-alanyl-gamma-D-glutamyl-meso-2,6-diaminopimelate + ADP + phosphate + H(+)</text>
        <dbReference type="Rhea" id="RHEA:23676"/>
        <dbReference type="ChEBI" id="CHEBI:15378"/>
        <dbReference type="ChEBI" id="CHEBI:30616"/>
        <dbReference type="ChEBI" id="CHEBI:43474"/>
        <dbReference type="ChEBI" id="CHEBI:57791"/>
        <dbReference type="ChEBI" id="CHEBI:83900"/>
        <dbReference type="ChEBI" id="CHEBI:83905"/>
        <dbReference type="ChEBI" id="CHEBI:456216"/>
        <dbReference type="EC" id="6.3.2.13"/>
    </reaction>
</comment>
<keyword evidence="3 13" id="KW-0133">Cell shape</keyword>
<keyword evidence="6 13" id="KW-0961">Cell wall biogenesis/degradation</keyword>
<keyword evidence="19" id="KW-1185">Reference proteome</keyword>
<keyword evidence="13" id="KW-0460">Magnesium</keyword>
<dbReference type="NCBIfam" id="NF001124">
    <property type="entry name" value="PRK00139.1-2"/>
    <property type="match status" value="1"/>
</dbReference>
<comment type="caution">
    <text evidence="18">The sequence shown here is derived from an EMBL/GenBank/DDBJ whole genome shotgun (WGS) entry which is preliminary data.</text>
</comment>
<feature type="binding site" evidence="13">
    <location>
        <begin position="151"/>
        <end position="152"/>
    </location>
    <ligand>
        <name>UDP-N-acetyl-alpha-D-muramoyl-L-alanyl-D-glutamate</name>
        <dbReference type="ChEBI" id="CHEBI:83900"/>
    </ligand>
</feature>
<evidence type="ECO:0000256" key="3">
    <source>
        <dbReference type="ARBA" id="ARBA00022960"/>
    </source>
</evidence>
<dbReference type="Pfam" id="PF02875">
    <property type="entry name" value="Mur_ligase_C"/>
    <property type="match status" value="1"/>
</dbReference>
<comment type="pathway">
    <text evidence="13 14">Cell wall biogenesis; peptidoglycan biosynthesis.</text>
</comment>
<sequence length="491" mass="53114">MLLTQILNMVHKPLPDVNITGIKLDSRQVANGDLFVAVPGYLTDGRHYIDDAISSGASAILAEADSVSVEFKAGVPVITMPALKEQLSLIAGGFFDHPASRTQLVGVTGTNGKTSVTHITAQLAKILGDEAAVIGTTGSGLIGRLLPEKHTTPDAVTVQQRLSTLVAEGAQLIAMEVSSHALIQRRVEALEFSVVAATNISRDHLDYHGTMDNYVAAKHRLFVDFEPTQRVINADDALLKPWLDDYPHALATGLSDQVRSPSLIAQAIEYHADGTVFDVCYRPTDSSSEQRVQVKSTLLGQFNVYNLLTSLGILLSKGYSLPKLAEACAHLQPVPGRMEAFQNSKSALIVVDYAHTPDALQQVLTALRKHCVGKLWCVFGCGGDRDRGKRPQMGQVAAEYADNVVVTDDNPRTEPAQQIIADILTGTVNKADTRVIQGRRQAVLDTIARAAKEDVVLLAGKGHEDYQVIGTEQVDYNERAIVAEWLRGDCK</sequence>
<dbReference type="EC" id="6.3.2.13" evidence="8 13"/>
<dbReference type="InterPro" id="IPR004101">
    <property type="entry name" value="Mur_ligase_C"/>
</dbReference>
<comment type="similarity">
    <text evidence="1 13">Belongs to the MurCDEF family. MurE subfamily.</text>
</comment>
<comment type="caution">
    <text evidence="13">Lacks conserved residue(s) required for the propagation of feature annotation.</text>
</comment>
<dbReference type="InterPro" id="IPR013221">
    <property type="entry name" value="Mur_ligase_cen"/>
</dbReference>
<proteinExistence type="inferred from homology"/>
<dbReference type="GO" id="GO:0071555">
    <property type="term" value="P:cell wall organization"/>
    <property type="evidence" value="ECO:0007669"/>
    <property type="project" value="UniProtKB-KW"/>
</dbReference>
<keyword evidence="13" id="KW-0963">Cytoplasm</keyword>
<evidence type="ECO:0000256" key="12">
    <source>
        <dbReference type="ARBA" id="ARBA00081560"/>
    </source>
</evidence>
<dbReference type="HAMAP" id="MF_00208">
    <property type="entry name" value="MurE"/>
    <property type="match status" value="1"/>
</dbReference>
<evidence type="ECO:0000313" key="19">
    <source>
        <dbReference type="Proteomes" id="UP000287908"/>
    </source>
</evidence>
<accession>A0A432ZDB2</accession>
<feature type="binding site" evidence="13">
    <location>
        <position position="186"/>
    </location>
    <ligand>
        <name>UDP-N-acetyl-alpha-D-muramoyl-L-alanyl-D-glutamate</name>
        <dbReference type="ChEBI" id="CHEBI:83900"/>
    </ligand>
</feature>
<feature type="modified residue" description="N6-carboxylysine" evidence="13">
    <location>
        <position position="218"/>
    </location>
</feature>
<dbReference type="PANTHER" id="PTHR23135">
    <property type="entry name" value="MUR LIGASE FAMILY MEMBER"/>
    <property type="match status" value="1"/>
</dbReference>
<evidence type="ECO:0000256" key="6">
    <source>
        <dbReference type="ARBA" id="ARBA00023316"/>
    </source>
</evidence>
<dbReference type="SUPFAM" id="SSF53623">
    <property type="entry name" value="MurD-like peptide ligases, catalytic domain"/>
    <property type="match status" value="1"/>
</dbReference>
<evidence type="ECO:0000256" key="10">
    <source>
        <dbReference type="ARBA" id="ARBA00075482"/>
    </source>
</evidence>
<gene>
    <name evidence="13" type="primary">murE</name>
    <name evidence="18" type="ORF">CWI81_07100</name>
</gene>
<feature type="binding site" evidence="13">
    <location>
        <position position="24"/>
    </location>
    <ligand>
        <name>UDP-N-acetyl-alpha-D-muramoyl-L-alanyl-D-glutamate</name>
        <dbReference type="ChEBI" id="CHEBI:83900"/>
    </ligand>
</feature>
<dbReference type="SUPFAM" id="SSF53244">
    <property type="entry name" value="MurD-like peptide ligases, peptide-binding domain"/>
    <property type="match status" value="1"/>
</dbReference>
<evidence type="ECO:0000256" key="4">
    <source>
        <dbReference type="ARBA" id="ARBA00022984"/>
    </source>
</evidence>
<keyword evidence="5 13" id="KW-0131">Cell cycle</keyword>
<evidence type="ECO:0000259" key="17">
    <source>
        <dbReference type="Pfam" id="PF08245"/>
    </source>
</evidence>
<feature type="binding site" evidence="13">
    <location>
        <begin position="109"/>
        <end position="115"/>
    </location>
    <ligand>
        <name>ATP</name>
        <dbReference type="ChEBI" id="CHEBI:30616"/>
    </ligand>
</feature>
<evidence type="ECO:0000256" key="1">
    <source>
        <dbReference type="ARBA" id="ARBA00005898"/>
    </source>
</evidence>
<organism evidence="18 19">
    <name type="scientific">Idiomarina seosinensis</name>
    <dbReference type="NCBI Taxonomy" id="281739"/>
    <lineage>
        <taxon>Bacteria</taxon>
        <taxon>Pseudomonadati</taxon>
        <taxon>Pseudomonadota</taxon>
        <taxon>Gammaproteobacteria</taxon>
        <taxon>Alteromonadales</taxon>
        <taxon>Idiomarinaceae</taxon>
        <taxon>Idiomarina</taxon>
    </lineage>
</organism>
<dbReference type="InterPro" id="IPR036615">
    <property type="entry name" value="Mur_ligase_C_dom_sf"/>
</dbReference>
<evidence type="ECO:0000256" key="2">
    <source>
        <dbReference type="ARBA" id="ARBA00022618"/>
    </source>
</evidence>
<dbReference type="Pfam" id="PF08245">
    <property type="entry name" value="Mur_ligase_M"/>
    <property type="match status" value="1"/>
</dbReference>
<name>A0A432ZDB2_9GAMM</name>
<evidence type="ECO:0000259" key="16">
    <source>
        <dbReference type="Pfam" id="PF02875"/>
    </source>
</evidence>
<dbReference type="GO" id="GO:0005524">
    <property type="term" value="F:ATP binding"/>
    <property type="evidence" value="ECO:0007669"/>
    <property type="project" value="UniProtKB-UniRule"/>
</dbReference>
<feature type="binding site" evidence="13">
    <location>
        <position position="385"/>
    </location>
    <ligand>
        <name>meso-2,6-diaminopimelate</name>
        <dbReference type="ChEBI" id="CHEBI:57791"/>
    </ligand>
</feature>
<evidence type="ECO:0000256" key="11">
    <source>
        <dbReference type="ARBA" id="ARBA00076158"/>
    </source>
</evidence>
<dbReference type="AlphaFoldDB" id="A0A432ZDB2"/>
<dbReference type="EMBL" id="PIQF01000002">
    <property type="protein sequence ID" value="RUO75889.1"/>
    <property type="molecule type" value="Genomic_DNA"/>
</dbReference>
<dbReference type="InterPro" id="IPR005761">
    <property type="entry name" value="UDP-N-AcMur-Glu-dNH2Pim_ligase"/>
</dbReference>
<feature type="binding site" evidence="13">
    <location>
        <position position="26"/>
    </location>
    <ligand>
        <name>UDP-N-acetyl-alpha-D-muramoyl-L-alanyl-D-glutamate</name>
        <dbReference type="ChEBI" id="CHEBI:83900"/>
    </ligand>
</feature>
<dbReference type="Pfam" id="PF01225">
    <property type="entry name" value="Mur_ligase"/>
    <property type="match status" value="1"/>
</dbReference>
<evidence type="ECO:0000256" key="9">
    <source>
        <dbReference type="ARBA" id="ARBA00072883"/>
    </source>
</evidence>
<evidence type="ECO:0000256" key="8">
    <source>
        <dbReference type="ARBA" id="ARBA00066633"/>
    </source>
</evidence>
<feature type="binding site" evidence="13">
    <location>
        <position position="460"/>
    </location>
    <ligand>
        <name>meso-2,6-diaminopimelate</name>
        <dbReference type="ChEBI" id="CHEBI:57791"/>
    </ligand>
</feature>
<dbReference type="GO" id="GO:0009252">
    <property type="term" value="P:peptidoglycan biosynthetic process"/>
    <property type="evidence" value="ECO:0007669"/>
    <property type="project" value="UniProtKB-UniRule"/>
</dbReference>
<feature type="domain" description="Mur ligase central" evidence="17">
    <location>
        <begin position="107"/>
        <end position="313"/>
    </location>
</feature>
<dbReference type="GO" id="GO:0008360">
    <property type="term" value="P:regulation of cell shape"/>
    <property type="evidence" value="ECO:0007669"/>
    <property type="project" value="UniProtKB-KW"/>
</dbReference>
<dbReference type="OrthoDB" id="9800958at2"/>
<dbReference type="GO" id="GO:0005737">
    <property type="term" value="C:cytoplasm"/>
    <property type="evidence" value="ECO:0007669"/>
    <property type="project" value="UniProtKB-SubCell"/>
</dbReference>
<keyword evidence="4 13" id="KW-0573">Peptidoglycan synthesis</keyword>
<feature type="short sequence motif" description="Meso-diaminopimelate recognition motif" evidence="13">
    <location>
        <begin position="409"/>
        <end position="412"/>
    </location>
</feature>
<keyword evidence="13" id="KW-0547">Nucleotide-binding</keyword>
<dbReference type="GO" id="GO:0051301">
    <property type="term" value="P:cell division"/>
    <property type="evidence" value="ECO:0007669"/>
    <property type="project" value="UniProtKB-KW"/>
</dbReference>
<comment type="function">
    <text evidence="13">Catalyzes the addition of meso-diaminopimelic acid to the nucleotide precursor UDP-N-acetylmuramoyl-L-alanyl-D-glutamate (UMAG) in the biosynthesis of bacterial cell-wall peptidoglycan.</text>
</comment>
<dbReference type="NCBIfam" id="NF001123">
    <property type="entry name" value="PRK00139.1-1"/>
    <property type="match status" value="1"/>
</dbReference>
<feature type="binding site" evidence="13">
    <location>
        <begin position="409"/>
        <end position="412"/>
    </location>
    <ligand>
        <name>meso-2,6-diaminopimelate</name>
        <dbReference type="ChEBI" id="CHEBI:57791"/>
    </ligand>
</feature>
<feature type="binding site" evidence="13">
    <location>
        <position position="464"/>
    </location>
    <ligand>
        <name>meso-2,6-diaminopimelate</name>
        <dbReference type="ChEBI" id="CHEBI:57791"/>
    </ligand>
</feature>
<evidence type="ECO:0000259" key="15">
    <source>
        <dbReference type="Pfam" id="PF01225"/>
    </source>
</evidence>
<evidence type="ECO:0000256" key="13">
    <source>
        <dbReference type="HAMAP-Rule" id="MF_00208"/>
    </source>
</evidence>
<dbReference type="Proteomes" id="UP000287908">
    <property type="component" value="Unassembled WGS sequence"/>
</dbReference>
<dbReference type="InterPro" id="IPR000713">
    <property type="entry name" value="Mur_ligase_N"/>
</dbReference>
<dbReference type="UniPathway" id="UPA00219"/>
<dbReference type="Gene3D" id="3.40.1190.10">
    <property type="entry name" value="Mur-like, catalytic domain"/>
    <property type="match status" value="1"/>
</dbReference>
<feature type="domain" description="Mur ligase N-terminal catalytic" evidence="15">
    <location>
        <begin position="19"/>
        <end position="79"/>
    </location>
</feature>
<dbReference type="Gene3D" id="3.40.1390.10">
    <property type="entry name" value="MurE/MurF, N-terminal domain"/>
    <property type="match status" value="1"/>
</dbReference>
<dbReference type="GO" id="GO:0000287">
    <property type="term" value="F:magnesium ion binding"/>
    <property type="evidence" value="ECO:0007669"/>
    <property type="project" value="UniProtKB-UniRule"/>
</dbReference>
<feature type="domain" description="Mur ligase C-terminal" evidence="16">
    <location>
        <begin position="336"/>
        <end position="462"/>
    </location>
</feature>
<dbReference type="InterPro" id="IPR036565">
    <property type="entry name" value="Mur-like_cat_sf"/>
</dbReference>
<comment type="subcellular location">
    <subcellularLocation>
        <location evidence="13 14">Cytoplasm</location>
    </subcellularLocation>
</comment>
<dbReference type="NCBIfam" id="NF001126">
    <property type="entry name" value="PRK00139.1-4"/>
    <property type="match status" value="1"/>
</dbReference>
<evidence type="ECO:0000256" key="14">
    <source>
        <dbReference type="RuleBase" id="RU004135"/>
    </source>
</evidence>
<reference evidence="18 19" key="1">
    <citation type="journal article" date="2011" name="Front. Microbiol.">
        <title>Genomic signatures of strain selection and enhancement in Bacillus atrophaeus var. globigii, a historical biowarfare simulant.</title>
        <authorList>
            <person name="Gibbons H.S."/>
            <person name="Broomall S.M."/>
            <person name="McNew L.A."/>
            <person name="Daligault H."/>
            <person name="Chapman C."/>
            <person name="Bruce D."/>
            <person name="Karavis M."/>
            <person name="Krepps M."/>
            <person name="McGregor P.A."/>
            <person name="Hong C."/>
            <person name="Park K.H."/>
            <person name="Akmal A."/>
            <person name="Feldman A."/>
            <person name="Lin J.S."/>
            <person name="Chang W.E."/>
            <person name="Higgs B.W."/>
            <person name="Demirev P."/>
            <person name="Lindquist J."/>
            <person name="Liem A."/>
            <person name="Fochler E."/>
            <person name="Read T.D."/>
            <person name="Tapia R."/>
            <person name="Johnson S."/>
            <person name="Bishop-Lilly K.A."/>
            <person name="Detter C."/>
            <person name="Han C."/>
            <person name="Sozhamannan S."/>
            <person name="Rosenzweig C.N."/>
            <person name="Skowronski E.W."/>
        </authorList>
    </citation>
    <scope>NUCLEOTIDE SEQUENCE [LARGE SCALE GENOMIC DNA]</scope>
    <source>
        <strain evidence="18 19">CL-SP19</strain>
    </source>
</reference>
<dbReference type="GO" id="GO:0008765">
    <property type="term" value="F:UDP-N-acetylmuramoylalanyl-D-glutamate-2,6-diaminopimelate ligase activity"/>
    <property type="evidence" value="ECO:0007669"/>
    <property type="project" value="UniProtKB-UniRule"/>
</dbReference>
<keyword evidence="2 13" id="KW-0132">Cell division</keyword>
<feature type="binding site" evidence="13">
    <location>
        <position position="184"/>
    </location>
    <ligand>
        <name>UDP-N-acetyl-alpha-D-muramoyl-L-alanyl-D-glutamate</name>
        <dbReference type="ChEBI" id="CHEBI:83900"/>
    </ligand>
</feature>
<keyword evidence="13" id="KW-0067">ATP-binding</keyword>